<accession>A0ABC8KY21</accession>
<gene>
    <name evidence="6" type="ORF">ERUC_LOCUS26975</name>
</gene>
<dbReference type="GO" id="GO:0005524">
    <property type="term" value="F:ATP binding"/>
    <property type="evidence" value="ECO:0007669"/>
    <property type="project" value="UniProtKB-KW"/>
</dbReference>
<keyword evidence="2" id="KW-0808">Transferase</keyword>
<protein>
    <submittedName>
        <fullName evidence="6">Uncharacterized protein</fullName>
    </submittedName>
</protein>
<comment type="caution">
    <text evidence="6">The sequence shown here is derived from an EMBL/GenBank/DDBJ whole genome shotgun (WGS) entry which is preliminary data.</text>
</comment>
<dbReference type="Gene3D" id="3.40.50.300">
    <property type="entry name" value="P-loop containing nucleotide triphosphate hydrolases"/>
    <property type="match status" value="2"/>
</dbReference>
<dbReference type="PANTHER" id="PTHR11088:SF82">
    <property type="entry name" value="TRNA DIMETHYLALLYLTRANSFERASE 2"/>
    <property type="match status" value="1"/>
</dbReference>
<name>A0ABC8KY21_ERUVS</name>
<dbReference type="InterPro" id="IPR027417">
    <property type="entry name" value="P-loop_NTPase"/>
</dbReference>
<dbReference type="InterPro" id="IPR039657">
    <property type="entry name" value="Dimethylallyltransferase"/>
</dbReference>
<organism evidence="6 7">
    <name type="scientific">Eruca vesicaria subsp. sativa</name>
    <name type="common">Garden rocket</name>
    <name type="synonym">Eruca sativa</name>
    <dbReference type="NCBI Taxonomy" id="29727"/>
    <lineage>
        <taxon>Eukaryota</taxon>
        <taxon>Viridiplantae</taxon>
        <taxon>Streptophyta</taxon>
        <taxon>Embryophyta</taxon>
        <taxon>Tracheophyta</taxon>
        <taxon>Spermatophyta</taxon>
        <taxon>Magnoliopsida</taxon>
        <taxon>eudicotyledons</taxon>
        <taxon>Gunneridae</taxon>
        <taxon>Pentapetalae</taxon>
        <taxon>rosids</taxon>
        <taxon>malvids</taxon>
        <taxon>Brassicales</taxon>
        <taxon>Brassicaceae</taxon>
        <taxon>Brassiceae</taxon>
        <taxon>Eruca</taxon>
    </lineage>
</organism>
<dbReference type="GO" id="GO:0016740">
    <property type="term" value="F:transferase activity"/>
    <property type="evidence" value="ECO:0007669"/>
    <property type="project" value="UniProtKB-KW"/>
</dbReference>
<dbReference type="GO" id="GO:0009691">
    <property type="term" value="P:cytokinin biosynthetic process"/>
    <property type="evidence" value="ECO:0007669"/>
    <property type="project" value="UniProtKB-KW"/>
</dbReference>
<evidence type="ECO:0000256" key="4">
    <source>
        <dbReference type="ARBA" id="ARBA00022741"/>
    </source>
</evidence>
<keyword evidence="7" id="KW-1185">Reference proteome</keyword>
<evidence type="ECO:0000256" key="3">
    <source>
        <dbReference type="ARBA" id="ARBA00022712"/>
    </source>
</evidence>
<dbReference type="Proteomes" id="UP001642260">
    <property type="component" value="Unassembled WGS sequence"/>
</dbReference>
<evidence type="ECO:0000313" key="7">
    <source>
        <dbReference type="Proteomes" id="UP001642260"/>
    </source>
</evidence>
<keyword evidence="4" id="KW-0547">Nucleotide-binding</keyword>
<reference evidence="6 7" key="1">
    <citation type="submission" date="2022-03" db="EMBL/GenBank/DDBJ databases">
        <authorList>
            <person name="Macdonald S."/>
            <person name="Ahmed S."/>
            <person name="Newling K."/>
        </authorList>
    </citation>
    <scope>NUCLEOTIDE SEQUENCE [LARGE SCALE GENOMIC DNA]</scope>
</reference>
<dbReference type="Pfam" id="PF01715">
    <property type="entry name" value="IPPT"/>
    <property type="match status" value="1"/>
</dbReference>
<dbReference type="Gene3D" id="1.10.20.140">
    <property type="match status" value="1"/>
</dbReference>
<dbReference type="PANTHER" id="PTHR11088">
    <property type="entry name" value="TRNA DIMETHYLALLYLTRANSFERASE"/>
    <property type="match status" value="1"/>
</dbReference>
<keyword evidence="5" id="KW-0067">ATP-binding</keyword>
<comment type="similarity">
    <text evidence="1">Belongs to the IPP transferase family.</text>
</comment>
<evidence type="ECO:0000256" key="2">
    <source>
        <dbReference type="ARBA" id="ARBA00022679"/>
    </source>
</evidence>
<sequence>MSVNTSNVGIEEGKKKKKKEKVVVIMGPTGSGKSKLAVDLVSQFCIPLRILETQQFLLLRRSFPVPVLVGGSNYYIQALVSKFLLEDLTGDSDECCSTVDPVVSITINFLLYEGLDVKSISGRDGYELLRELDPVAANRVHPNNHRKINQYLSLHASRGVLPSKLYQEKLYFFLSAVTL</sequence>
<proteinExistence type="inferred from homology"/>
<dbReference type="AlphaFoldDB" id="A0ABC8KY21"/>
<evidence type="ECO:0000313" key="6">
    <source>
        <dbReference type="EMBL" id="CAH8361219.1"/>
    </source>
</evidence>
<evidence type="ECO:0000256" key="5">
    <source>
        <dbReference type="ARBA" id="ARBA00022840"/>
    </source>
</evidence>
<dbReference type="EMBL" id="CAKOAT010300710">
    <property type="protein sequence ID" value="CAH8361219.1"/>
    <property type="molecule type" value="Genomic_DNA"/>
</dbReference>
<evidence type="ECO:0000256" key="1">
    <source>
        <dbReference type="ARBA" id="ARBA00005842"/>
    </source>
</evidence>
<keyword evidence="3" id="KW-0203">Cytokinin biosynthesis</keyword>